<keyword evidence="3" id="KW-1185">Reference proteome</keyword>
<name>A0A3N0YYW3_ANAGA</name>
<feature type="compositionally biased region" description="Polar residues" evidence="1">
    <location>
        <begin position="13"/>
        <end position="31"/>
    </location>
</feature>
<dbReference type="Proteomes" id="UP000281406">
    <property type="component" value="Unassembled WGS sequence"/>
</dbReference>
<dbReference type="AlphaFoldDB" id="A0A3N0YYW3"/>
<evidence type="ECO:0000313" key="3">
    <source>
        <dbReference type="Proteomes" id="UP000281406"/>
    </source>
</evidence>
<comment type="caution">
    <text evidence="2">The sequence shown here is derived from an EMBL/GenBank/DDBJ whole genome shotgun (WGS) entry which is preliminary data.</text>
</comment>
<protein>
    <submittedName>
        <fullName evidence="2">Uncharacterized protein</fullName>
    </submittedName>
</protein>
<sequence length="204" mass="21888">MCVREEVALVTENLSAHTRKSGSTGKPSPTVTHEREGVKTVSKQNGCIPTESKQLIIYADTGSFSGQKAPGSQWRSRALISDLKRLQTGSNKCLLENGARSALAAQHTTGTTSHSPKDLQTTSTVFFPDVINPPSVHTHLIIIIMTQANFLPAPSLSATFTSLSITFSSGPPSYTVVTVTHADSQHTVEGNVLREKEEQKSSSL</sequence>
<gene>
    <name evidence="2" type="ORF">DPX16_12062</name>
</gene>
<proteinExistence type="predicted"/>
<dbReference type="EMBL" id="RJVU01019149">
    <property type="protein sequence ID" value="ROL51153.1"/>
    <property type="molecule type" value="Genomic_DNA"/>
</dbReference>
<evidence type="ECO:0000313" key="2">
    <source>
        <dbReference type="EMBL" id="ROL51153.1"/>
    </source>
</evidence>
<reference evidence="2 3" key="1">
    <citation type="submission" date="2018-10" db="EMBL/GenBank/DDBJ databases">
        <title>Genome assembly for a Yunnan-Guizhou Plateau 3E fish, Anabarilius grahami (Regan), and its evolutionary and genetic applications.</title>
        <authorList>
            <person name="Jiang W."/>
        </authorList>
    </citation>
    <scope>NUCLEOTIDE SEQUENCE [LARGE SCALE GENOMIC DNA]</scope>
    <source>
        <strain evidence="2">AG-KIZ</strain>
        <tissue evidence="2">Muscle</tissue>
    </source>
</reference>
<feature type="region of interest" description="Disordered" evidence="1">
    <location>
        <begin position="13"/>
        <end position="44"/>
    </location>
</feature>
<accession>A0A3N0YYW3</accession>
<evidence type="ECO:0000256" key="1">
    <source>
        <dbReference type="SAM" id="MobiDB-lite"/>
    </source>
</evidence>
<organism evidence="2 3">
    <name type="scientific">Anabarilius grahami</name>
    <name type="common">Kanglang fish</name>
    <name type="synonym">Barilius grahami</name>
    <dbReference type="NCBI Taxonomy" id="495550"/>
    <lineage>
        <taxon>Eukaryota</taxon>
        <taxon>Metazoa</taxon>
        <taxon>Chordata</taxon>
        <taxon>Craniata</taxon>
        <taxon>Vertebrata</taxon>
        <taxon>Euteleostomi</taxon>
        <taxon>Actinopterygii</taxon>
        <taxon>Neopterygii</taxon>
        <taxon>Teleostei</taxon>
        <taxon>Ostariophysi</taxon>
        <taxon>Cypriniformes</taxon>
        <taxon>Xenocyprididae</taxon>
        <taxon>Xenocypridinae</taxon>
        <taxon>Xenocypridinae incertae sedis</taxon>
        <taxon>Anabarilius</taxon>
    </lineage>
</organism>